<dbReference type="PANTHER" id="PTHR23502">
    <property type="entry name" value="MAJOR FACILITATOR SUPERFAMILY"/>
    <property type="match status" value="1"/>
</dbReference>
<comment type="subcellular location">
    <subcellularLocation>
        <location evidence="1">Membrane</location>
        <topology evidence="1">Multi-pass membrane protein</topology>
    </subcellularLocation>
</comment>
<dbReference type="Gene3D" id="1.20.1250.20">
    <property type="entry name" value="MFS general substrate transporter like domains"/>
    <property type="match status" value="1"/>
</dbReference>
<evidence type="ECO:0000256" key="2">
    <source>
        <dbReference type="ARBA" id="ARBA00022692"/>
    </source>
</evidence>
<feature type="transmembrane region" description="Helical" evidence="5">
    <location>
        <begin position="364"/>
        <end position="387"/>
    </location>
</feature>
<dbReference type="SUPFAM" id="SSF103473">
    <property type="entry name" value="MFS general substrate transporter"/>
    <property type="match status" value="1"/>
</dbReference>
<dbReference type="GeneID" id="30013409"/>
<evidence type="ECO:0000256" key="4">
    <source>
        <dbReference type="ARBA" id="ARBA00023136"/>
    </source>
</evidence>
<evidence type="ECO:0008006" key="8">
    <source>
        <dbReference type="Google" id="ProtNLM"/>
    </source>
</evidence>
<feature type="transmembrane region" description="Helical" evidence="5">
    <location>
        <begin position="471"/>
        <end position="491"/>
    </location>
</feature>
<keyword evidence="2 5" id="KW-0812">Transmembrane</keyword>
<proteinExistence type="predicted"/>
<gene>
    <name evidence="6" type="ORF">AYL99_09241</name>
</gene>
<dbReference type="InterPro" id="IPR036259">
    <property type="entry name" value="MFS_trans_sf"/>
</dbReference>
<keyword evidence="4 5" id="KW-0472">Membrane</keyword>
<dbReference type="OrthoDB" id="5215911at2759"/>
<dbReference type="EMBL" id="LVYI01000009">
    <property type="protein sequence ID" value="OAP56062.1"/>
    <property type="molecule type" value="Genomic_DNA"/>
</dbReference>
<dbReference type="GO" id="GO:0005886">
    <property type="term" value="C:plasma membrane"/>
    <property type="evidence" value="ECO:0007669"/>
    <property type="project" value="TreeGrafter"/>
</dbReference>
<accession>A0A178Z8R3</accession>
<dbReference type="RefSeq" id="XP_018689429.1">
    <property type="nucleotide sequence ID" value="XM_018840748.1"/>
</dbReference>
<dbReference type="PANTHER" id="PTHR23502:SF30">
    <property type="entry name" value="TRANSPORTER, PUTATIVE (AFU_ORTHOLOGUE AFUA_8G04702)-RELATED"/>
    <property type="match status" value="1"/>
</dbReference>
<feature type="transmembrane region" description="Helical" evidence="5">
    <location>
        <begin position="94"/>
        <end position="112"/>
    </location>
</feature>
<dbReference type="Proteomes" id="UP000078343">
    <property type="component" value="Unassembled WGS sequence"/>
</dbReference>
<dbReference type="Pfam" id="PF07690">
    <property type="entry name" value="MFS_1"/>
    <property type="match status" value="1"/>
</dbReference>
<feature type="transmembrane region" description="Helical" evidence="5">
    <location>
        <begin position="148"/>
        <end position="171"/>
    </location>
</feature>
<feature type="transmembrane region" description="Helical" evidence="5">
    <location>
        <begin position="119"/>
        <end position="136"/>
    </location>
</feature>
<feature type="transmembrane region" description="Helical" evidence="5">
    <location>
        <begin position="178"/>
        <end position="201"/>
    </location>
</feature>
<sequence length="547" mass="60887">MADANRNVVPGTIHLVDTEAAEHSGKKDIVLNPRPSSDPEDPLNWTKKRKLWAITMAYIYILGIGMSTTVQYSILTNIGEATGISIADINTGTGLQFLFAGWGCLFWQPVALTYGRRGVYILSSLLAIGPMIWTVYTTSTSIWWAHRSLLGLIVAPVESLGEISVSDLFFAHERGNYMGIYTLLVFGSNALAPFLAGFVTYSMGWEAAIWFGTIILGVCTVIIYFGMEETMYFRHTIEGIDEGAAEVTSSPGVETTLGEKTDAVSKSAPLQEEPVSPIAESMHRVVPRQRTYWQKLQLFRLDRDRPSVKQMFIMMVRPLWMFFYFPNVDWAGFLYGASLCWYNVQNATMALILNAAPYNFSARAVGISYLSLLIGCCVAWWWAGWAGDEIAIRVARRNRGIREPEHRLWLLTFSGTLAAAGIILWGVGAAHQIHFMGLIIGLGMTSFGIVSGGSTSLAYDVDCFKEIAGETVVLVIVIRNTMGFGMNYGITPWLENTGTQNCFVAVAFLCLFCNFSFLFMTVWGKKLRRLSAKKYWEYVDTLIVTAH</sequence>
<feature type="transmembrane region" description="Helical" evidence="5">
    <location>
        <begin position="51"/>
        <end position="74"/>
    </location>
</feature>
<evidence type="ECO:0000313" key="7">
    <source>
        <dbReference type="Proteomes" id="UP000078343"/>
    </source>
</evidence>
<feature type="transmembrane region" description="Helical" evidence="5">
    <location>
        <begin position="319"/>
        <end position="344"/>
    </location>
</feature>
<name>A0A178Z8R3_9EURO</name>
<dbReference type="GO" id="GO:0022857">
    <property type="term" value="F:transmembrane transporter activity"/>
    <property type="evidence" value="ECO:0007669"/>
    <property type="project" value="InterPro"/>
</dbReference>
<organism evidence="6 7">
    <name type="scientific">Fonsecaea erecta</name>
    <dbReference type="NCBI Taxonomy" id="1367422"/>
    <lineage>
        <taxon>Eukaryota</taxon>
        <taxon>Fungi</taxon>
        <taxon>Dikarya</taxon>
        <taxon>Ascomycota</taxon>
        <taxon>Pezizomycotina</taxon>
        <taxon>Eurotiomycetes</taxon>
        <taxon>Chaetothyriomycetidae</taxon>
        <taxon>Chaetothyriales</taxon>
        <taxon>Herpotrichiellaceae</taxon>
        <taxon>Fonsecaea</taxon>
    </lineage>
</organism>
<evidence type="ECO:0000313" key="6">
    <source>
        <dbReference type="EMBL" id="OAP56062.1"/>
    </source>
</evidence>
<evidence type="ECO:0000256" key="1">
    <source>
        <dbReference type="ARBA" id="ARBA00004141"/>
    </source>
</evidence>
<feature type="transmembrane region" description="Helical" evidence="5">
    <location>
        <begin position="408"/>
        <end position="427"/>
    </location>
</feature>
<evidence type="ECO:0000256" key="5">
    <source>
        <dbReference type="SAM" id="Phobius"/>
    </source>
</evidence>
<evidence type="ECO:0000256" key="3">
    <source>
        <dbReference type="ARBA" id="ARBA00022989"/>
    </source>
</evidence>
<dbReference type="AlphaFoldDB" id="A0A178Z8R3"/>
<protein>
    <recommendedName>
        <fullName evidence="8">Major facilitator superfamily (MFS) profile domain-containing protein</fullName>
    </recommendedName>
</protein>
<reference evidence="6 7" key="1">
    <citation type="submission" date="2016-04" db="EMBL/GenBank/DDBJ databases">
        <title>Draft genome of Fonsecaea erecta CBS 125763.</title>
        <authorList>
            <person name="Weiss V.A."/>
            <person name="Vicente V.A."/>
            <person name="Raittz R.T."/>
            <person name="Moreno L.F."/>
            <person name="De Souza E.M."/>
            <person name="Pedrosa F.O."/>
            <person name="Steffens M.B."/>
            <person name="Faoro H."/>
            <person name="Tadra-Sfeir M.Z."/>
            <person name="Najafzadeh M.J."/>
            <person name="Felipe M.S."/>
            <person name="Teixeira M."/>
            <person name="Sun J."/>
            <person name="Xi L."/>
            <person name="Gomes R."/>
            <person name="De Azevedo C.M."/>
            <person name="Salgado C.G."/>
            <person name="Da Silva M.B."/>
            <person name="Nascimento M.F."/>
            <person name="Queiroz-Telles F."/>
            <person name="Attili D.S."/>
            <person name="Gorbushina A."/>
        </authorList>
    </citation>
    <scope>NUCLEOTIDE SEQUENCE [LARGE SCALE GENOMIC DNA]</scope>
    <source>
        <strain evidence="6 7">CBS 125763</strain>
    </source>
</reference>
<dbReference type="InterPro" id="IPR011701">
    <property type="entry name" value="MFS"/>
</dbReference>
<keyword evidence="7" id="KW-1185">Reference proteome</keyword>
<feature type="transmembrane region" description="Helical" evidence="5">
    <location>
        <begin position="207"/>
        <end position="227"/>
    </location>
</feature>
<feature type="transmembrane region" description="Helical" evidence="5">
    <location>
        <begin position="503"/>
        <end position="524"/>
    </location>
</feature>
<comment type="caution">
    <text evidence="6">The sequence shown here is derived from an EMBL/GenBank/DDBJ whole genome shotgun (WGS) entry which is preliminary data.</text>
</comment>
<feature type="transmembrane region" description="Helical" evidence="5">
    <location>
        <begin position="433"/>
        <end position="459"/>
    </location>
</feature>
<keyword evidence="3 5" id="KW-1133">Transmembrane helix</keyword>